<dbReference type="Gene3D" id="1.10.10.10">
    <property type="entry name" value="Winged helix-like DNA-binding domain superfamily/Winged helix DNA-binding domain"/>
    <property type="match status" value="1"/>
</dbReference>
<sequence>MSRNDSGRGTRRGQYAPDGFAAVLSELKGPKDYWDRPDGKWGLLVGAGALERRQHANSCYRMGSRALRGEDWQRAMAWLMRARAERHPGAAFRLAVVLWRTAGDCGDRVGRGQDVVAAVMDAARFGHGDAQRLLEQSGWSFPSTAEKTAGEVVGRSDGGATAGPVAAAGGGVGGWQDPQFAPAVAEALVVLRPAGPRQRAGQDVAAAEAPAPVRARYVPEKGFTPLALRSPGVTALAQQVPKAPPPRQWESALRVLDVLDVIGSWGRPVSTRQILSRTSLPRKVLEGVLFWLCRQGLVLRLADGAFTPGPILRMMGRRDAASRPENLLVRGLNSLRDAAGAAVYVSTYAGGEIAIKQYADGPGAPKVHEWVDFKATAHASAVGKSLLHQLDFDSRMDHLARWRTVPLTTRTITDLPALFRSLDTDGPHALQFDLLEYSDREVCVAVPLGFGGRAGSVAFSLPVAQKHRLLEVAKILSDSSTGLLLSLLLAADPLLSEAEPRQQSQAPVPSATGTMEEDREEQDRPTAARSAPASPPRRPERSAPRPRPRPGPPAEPPPAAQPTVRPTAVPPAAPDEPSAAAPRQPTVGKPAFHHDRNQLPPFEASALRRRHLVSSGP</sequence>
<dbReference type="Gene3D" id="3.30.450.40">
    <property type="match status" value="1"/>
</dbReference>
<reference evidence="5" key="1">
    <citation type="submission" date="2022-10" db="EMBL/GenBank/DDBJ databases">
        <title>The complete genomes of actinobacterial strains from the NBC collection.</title>
        <authorList>
            <person name="Joergensen T.S."/>
            <person name="Alvarez Arevalo M."/>
            <person name="Sterndorff E.B."/>
            <person name="Faurdal D."/>
            <person name="Vuksanovic O."/>
            <person name="Mourched A.-S."/>
            <person name="Charusanti P."/>
            <person name="Shaw S."/>
            <person name="Blin K."/>
            <person name="Weber T."/>
        </authorList>
    </citation>
    <scope>NUCLEOTIDE SEQUENCE</scope>
    <source>
        <strain evidence="5">NBC_00248</strain>
        <plasmid evidence="5">unnamed1</plasmid>
    </source>
</reference>
<dbReference type="SUPFAM" id="SSF55781">
    <property type="entry name" value="GAF domain-like"/>
    <property type="match status" value="1"/>
</dbReference>
<dbReference type="EMBL" id="CP108091">
    <property type="protein sequence ID" value="WUQ18290.1"/>
    <property type="molecule type" value="Genomic_DNA"/>
</dbReference>
<feature type="compositionally biased region" description="Pro residues" evidence="3">
    <location>
        <begin position="549"/>
        <end position="560"/>
    </location>
</feature>
<dbReference type="InterPro" id="IPR036390">
    <property type="entry name" value="WH_DNA-bd_sf"/>
</dbReference>
<dbReference type="RefSeq" id="WP_328966235.1">
    <property type="nucleotide sequence ID" value="NZ_CP108091.1"/>
</dbReference>
<dbReference type="SUPFAM" id="SSF46785">
    <property type="entry name" value="Winged helix' DNA-binding domain"/>
    <property type="match status" value="1"/>
</dbReference>
<accession>A0ABZ1TR08</accession>
<feature type="compositionally biased region" description="Polar residues" evidence="3">
    <location>
        <begin position="501"/>
        <end position="513"/>
    </location>
</feature>
<keyword evidence="5" id="KW-0614">Plasmid</keyword>
<evidence type="ECO:0000259" key="4">
    <source>
        <dbReference type="PROSITE" id="PS51078"/>
    </source>
</evidence>
<organism evidence="5 6">
    <name type="scientific">Streptomyces virginiae</name>
    <name type="common">Streptomyces cinnamonensis</name>
    <dbReference type="NCBI Taxonomy" id="1961"/>
    <lineage>
        <taxon>Bacteria</taxon>
        <taxon>Bacillati</taxon>
        <taxon>Actinomycetota</taxon>
        <taxon>Actinomycetes</taxon>
        <taxon>Kitasatosporales</taxon>
        <taxon>Streptomycetaceae</taxon>
        <taxon>Streptomyces</taxon>
    </lineage>
</organism>
<dbReference type="InterPro" id="IPR014757">
    <property type="entry name" value="Tscrpt_reg_IclR_C"/>
</dbReference>
<proteinExistence type="predicted"/>
<name>A0ABZ1TR08_STRVG</name>
<dbReference type="Pfam" id="PF01614">
    <property type="entry name" value="IclR_C"/>
    <property type="match status" value="1"/>
</dbReference>
<geneLocation type="plasmid" evidence="5 6">
    <name>unnamed1</name>
</geneLocation>
<gene>
    <name evidence="5" type="ORF">OG517_43500</name>
</gene>
<evidence type="ECO:0000256" key="2">
    <source>
        <dbReference type="ARBA" id="ARBA00023163"/>
    </source>
</evidence>
<dbReference type="InterPro" id="IPR036388">
    <property type="entry name" value="WH-like_DNA-bd_sf"/>
</dbReference>
<keyword evidence="6" id="KW-1185">Reference proteome</keyword>
<protein>
    <recommendedName>
        <fullName evidence="4">IclR-ED domain-containing protein</fullName>
    </recommendedName>
</protein>
<feature type="domain" description="IclR-ED" evidence="4">
    <location>
        <begin position="310"/>
        <end position="501"/>
    </location>
</feature>
<dbReference type="InterPro" id="IPR050707">
    <property type="entry name" value="HTH_MetabolicPath_Reg"/>
</dbReference>
<dbReference type="Proteomes" id="UP001432039">
    <property type="component" value="Plasmid unnamed1"/>
</dbReference>
<dbReference type="InterPro" id="IPR029016">
    <property type="entry name" value="GAF-like_dom_sf"/>
</dbReference>
<dbReference type="PANTHER" id="PTHR30136:SF24">
    <property type="entry name" value="HTH-TYPE TRANSCRIPTIONAL REPRESSOR ALLR"/>
    <property type="match status" value="1"/>
</dbReference>
<feature type="compositionally biased region" description="Basic residues" evidence="3">
    <location>
        <begin position="607"/>
        <end position="617"/>
    </location>
</feature>
<evidence type="ECO:0000256" key="1">
    <source>
        <dbReference type="ARBA" id="ARBA00023015"/>
    </source>
</evidence>
<dbReference type="PROSITE" id="PS51078">
    <property type="entry name" value="ICLR_ED"/>
    <property type="match status" value="1"/>
</dbReference>
<evidence type="ECO:0000313" key="5">
    <source>
        <dbReference type="EMBL" id="WUQ18290.1"/>
    </source>
</evidence>
<keyword evidence="1" id="KW-0805">Transcription regulation</keyword>
<keyword evidence="2" id="KW-0804">Transcription</keyword>
<feature type="region of interest" description="Disordered" evidence="3">
    <location>
        <begin position="498"/>
        <end position="617"/>
    </location>
</feature>
<evidence type="ECO:0000256" key="3">
    <source>
        <dbReference type="SAM" id="MobiDB-lite"/>
    </source>
</evidence>
<evidence type="ECO:0000313" key="6">
    <source>
        <dbReference type="Proteomes" id="UP001432039"/>
    </source>
</evidence>
<dbReference type="PANTHER" id="PTHR30136">
    <property type="entry name" value="HELIX-TURN-HELIX TRANSCRIPTIONAL REGULATOR, ICLR FAMILY"/>
    <property type="match status" value="1"/>
</dbReference>